<evidence type="ECO:0000256" key="4">
    <source>
        <dbReference type="SAM" id="SignalP"/>
    </source>
</evidence>
<sequence>MRKTFVLTVFAMMFGLLFGCSSGNNVTSESTPSNSNSNNNEEKTTLKIFQFKTEIVEQLKQLEQEYESEHPTIDLEIESITGTDYETKLKAKFAAGDMPDIFMNEGYADLDNWLEHVEDLSNEPWVEDIIDVAREPMERDGKTYGMPVTLEGIGFGYNKDLFESAGIKEVPTTISELEEAAQKLQDSGINAFINNYNSYFPLAMHAFNNPIAKHEDPTAFIKGLNEGTAKLATDELTKQWTDLIQLTIKYGNKDGIITDHNTARTMFINEEYAIMQTGNWNDPVIVEMNPDMNVGFMPMPINDDSTLNDTIFVGVPNNWAIYKDSPNKDKAKDFLNWLVTSETGKRYITEEFRFIPALKSIEASSELGPISKEIVRYIEEDKVLGWQWAKYPEGVLQLIGDSIQKFIAGKIDADQMLEEFDKAWQQSISKN</sequence>
<name>A0A926S072_9BACI</name>
<comment type="caution">
    <text evidence="5">The sequence shown here is derived from an EMBL/GenBank/DDBJ whole genome shotgun (WGS) entry which is preliminary data.</text>
</comment>
<evidence type="ECO:0000313" key="5">
    <source>
        <dbReference type="EMBL" id="MBD1383600.1"/>
    </source>
</evidence>
<dbReference type="Proteomes" id="UP000626844">
    <property type="component" value="Unassembled WGS sequence"/>
</dbReference>
<reference evidence="5" key="1">
    <citation type="submission" date="2020-09" db="EMBL/GenBank/DDBJ databases">
        <title>A novel bacterium of genus Bacillus, isolated from South China Sea.</title>
        <authorList>
            <person name="Huang H."/>
            <person name="Mo K."/>
            <person name="Hu Y."/>
        </authorList>
    </citation>
    <scope>NUCLEOTIDE SEQUENCE</scope>
    <source>
        <strain evidence="5">IB182487</strain>
    </source>
</reference>
<protein>
    <submittedName>
        <fullName evidence="5">Extracellular solute-binding protein</fullName>
    </submittedName>
</protein>
<feature type="chain" id="PRO_5038755404" evidence="4">
    <location>
        <begin position="24"/>
        <end position="431"/>
    </location>
</feature>
<dbReference type="SUPFAM" id="SSF53850">
    <property type="entry name" value="Periplasmic binding protein-like II"/>
    <property type="match status" value="1"/>
</dbReference>
<evidence type="ECO:0000313" key="6">
    <source>
        <dbReference type="Proteomes" id="UP000626844"/>
    </source>
</evidence>
<keyword evidence="3 4" id="KW-0732">Signal</keyword>
<dbReference type="PANTHER" id="PTHR30061:SF50">
    <property type="entry name" value="MALTOSE_MALTODEXTRIN-BINDING PERIPLASMIC PROTEIN"/>
    <property type="match status" value="1"/>
</dbReference>
<dbReference type="GO" id="GO:0015768">
    <property type="term" value="P:maltose transport"/>
    <property type="evidence" value="ECO:0007669"/>
    <property type="project" value="TreeGrafter"/>
</dbReference>
<dbReference type="GO" id="GO:1901982">
    <property type="term" value="F:maltose binding"/>
    <property type="evidence" value="ECO:0007669"/>
    <property type="project" value="TreeGrafter"/>
</dbReference>
<accession>A0A926S072</accession>
<dbReference type="GO" id="GO:0055052">
    <property type="term" value="C:ATP-binding cassette (ABC) transporter complex, substrate-binding subunit-containing"/>
    <property type="evidence" value="ECO:0007669"/>
    <property type="project" value="TreeGrafter"/>
</dbReference>
<evidence type="ECO:0000256" key="3">
    <source>
        <dbReference type="ARBA" id="ARBA00022729"/>
    </source>
</evidence>
<proteinExistence type="inferred from homology"/>
<dbReference type="GO" id="GO:0042956">
    <property type="term" value="P:maltodextrin transmembrane transport"/>
    <property type="evidence" value="ECO:0007669"/>
    <property type="project" value="TreeGrafter"/>
</dbReference>
<keyword evidence="2" id="KW-0813">Transport</keyword>
<comment type="similarity">
    <text evidence="1">Belongs to the bacterial solute-binding protein 1 family.</text>
</comment>
<keyword evidence="6" id="KW-1185">Reference proteome</keyword>
<feature type="signal peptide" evidence="4">
    <location>
        <begin position="1"/>
        <end position="23"/>
    </location>
</feature>
<dbReference type="Pfam" id="PF01547">
    <property type="entry name" value="SBP_bac_1"/>
    <property type="match status" value="1"/>
</dbReference>
<organism evidence="5 6">
    <name type="scientific">Metabacillus arenae</name>
    <dbReference type="NCBI Taxonomy" id="2771434"/>
    <lineage>
        <taxon>Bacteria</taxon>
        <taxon>Bacillati</taxon>
        <taxon>Bacillota</taxon>
        <taxon>Bacilli</taxon>
        <taxon>Bacillales</taxon>
        <taxon>Bacillaceae</taxon>
        <taxon>Metabacillus</taxon>
    </lineage>
</organism>
<dbReference type="AlphaFoldDB" id="A0A926S072"/>
<evidence type="ECO:0000256" key="2">
    <source>
        <dbReference type="ARBA" id="ARBA00022448"/>
    </source>
</evidence>
<evidence type="ECO:0000256" key="1">
    <source>
        <dbReference type="ARBA" id="ARBA00008520"/>
    </source>
</evidence>
<dbReference type="Gene3D" id="3.40.190.10">
    <property type="entry name" value="Periplasmic binding protein-like II"/>
    <property type="match status" value="2"/>
</dbReference>
<dbReference type="InterPro" id="IPR006059">
    <property type="entry name" value="SBP"/>
</dbReference>
<dbReference type="RefSeq" id="WP_191162913.1">
    <property type="nucleotide sequence ID" value="NZ_JACXAI010000070.1"/>
</dbReference>
<dbReference type="EMBL" id="JACXAI010000070">
    <property type="protein sequence ID" value="MBD1383600.1"/>
    <property type="molecule type" value="Genomic_DNA"/>
</dbReference>
<dbReference type="PROSITE" id="PS51257">
    <property type="entry name" value="PROKAR_LIPOPROTEIN"/>
    <property type="match status" value="1"/>
</dbReference>
<gene>
    <name evidence="5" type="ORF">IC621_26000</name>
</gene>
<dbReference type="PANTHER" id="PTHR30061">
    <property type="entry name" value="MALTOSE-BINDING PERIPLASMIC PROTEIN"/>
    <property type="match status" value="1"/>
</dbReference>